<organism evidence="2 3">
    <name type="scientific">Tribonema minus</name>
    <dbReference type="NCBI Taxonomy" id="303371"/>
    <lineage>
        <taxon>Eukaryota</taxon>
        <taxon>Sar</taxon>
        <taxon>Stramenopiles</taxon>
        <taxon>Ochrophyta</taxon>
        <taxon>PX clade</taxon>
        <taxon>Xanthophyceae</taxon>
        <taxon>Tribonematales</taxon>
        <taxon>Tribonemataceae</taxon>
        <taxon>Tribonema</taxon>
    </lineage>
</organism>
<sequence length="721" mass="73284">MQQAHSRSIMCRSCQAAKIHGRARLMEQPLAQARMQRQRRLRSKRGAGGVKGRPRAHTPLLLCGVHVVRRGARSLRPLPLRRRIGADGGAGGGGDHNFNCNFTYNFNYNFNQRRRCLWRRCTAVRRRRSSGGGGAVECGARCGDSAATACAPWSGGTDGFGSAFSGGGFGGSSSGMLSADVFDEDDDEDDCCGDGDGGGGGGMSAVPARAPLCSLSEAGDAVDDGERSSAACGLDAGSSGSGFHFSSSGVGGGGASAGGADRCCSSAQRPLVCGGVALKVDWADPLRYYIHLFGSVSGAQRAADAAAAAATAAAAAAEAALSEAPERGGGSDTDDGATGQRGALPRRASARPAAAAPLRPSRPPSSSPPLPQQQRRAPAQCAGGAHVWGSAEPAAVPAGTAQARGEPEFLIEVLQQQLQQLRAGRDPRPVPSLAAPALSSGAQRWAHMRPENDWRASPPPALSSNAQRDRAGAAAAAAAACARDPYAPEPRYLSPPPPPPLHAHLPPPPPHASPAPLALPLHRSAAHEEAQYPYGMAVYPRGHSGDSGGGGGGAGGGSGGGRCGAVQGSTRQLRPEVRGDCRDGGFFQFVAAPPQQHERHDDGGGGGAPFPDSVSAEFAPWQQQAHPLRNAEHRAVWRSGSGSSGGGSSGGGGDGSGGGGGSSSALMRSPDPVWVPAPLPPPAPLADTAISAITHIGGQLPRGVQLEDIPLCQHDVNVVQF</sequence>
<feature type="region of interest" description="Disordered" evidence="1">
    <location>
        <begin position="321"/>
        <end position="386"/>
    </location>
</feature>
<dbReference type="EMBL" id="JAFCMP010000095">
    <property type="protein sequence ID" value="KAG5187089.1"/>
    <property type="molecule type" value="Genomic_DNA"/>
</dbReference>
<keyword evidence="3" id="KW-1185">Reference proteome</keyword>
<feature type="compositionally biased region" description="Gly residues" evidence="1">
    <location>
        <begin position="642"/>
        <end position="662"/>
    </location>
</feature>
<evidence type="ECO:0000313" key="3">
    <source>
        <dbReference type="Proteomes" id="UP000664859"/>
    </source>
</evidence>
<reference evidence="2" key="1">
    <citation type="submission" date="2021-02" db="EMBL/GenBank/DDBJ databases">
        <title>First Annotated Genome of the Yellow-green Alga Tribonema minus.</title>
        <authorList>
            <person name="Mahan K.M."/>
        </authorList>
    </citation>
    <scope>NUCLEOTIDE SEQUENCE</scope>
    <source>
        <strain evidence="2">UTEX B ZZ1240</strain>
    </source>
</reference>
<feature type="compositionally biased region" description="Low complexity" evidence="1">
    <location>
        <begin position="343"/>
        <end position="359"/>
    </location>
</feature>
<feature type="compositionally biased region" description="Pro residues" evidence="1">
    <location>
        <begin position="493"/>
        <end position="513"/>
    </location>
</feature>
<feature type="compositionally biased region" description="Pro residues" evidence="1">
    <location>
        <begin position="360"/>
        <end position="371"/>
    </location>
</feature>
<evidence type="ECO:0000313" key="2">
    <source>
        <dbReference type="EMBL" id="KAG5187089.1"/>
    </source>
</evidence>
<proteinExistence type="predicted"/>
<feature type="compositionally biased region" description="Gly residues" evidence="1">
    <location>
        <begin position="545"/>
        <end position="563"/>
    </location>
</feature>
<protein>
    <submittedName>
        <fullName evidence="2">Uncharacterized protein</fullName>
    </submittedName>
</protein>
<comment type="caution">
    <text evidence="2">The sequence shown here is derived from an EMBL/GenBank/DDBJ whole genome shotgun (WGS) entry which is preliminary data.</text>
</comment>
<accession>A0A836CIU0</accession>
<name>A0A836CIU0_9STRA</name>
<dbReference type="Proteomes" id="UP000664859">
    <property type="component" value="Unassembled WGS sequence"/>
</dbReference>
<feature type="region of interest" description="Disordered" evidence="1">
    <location>
        <begin position="637"/>
        <end position="672"/>
    </location>
</feature>
<evidence type="ECO:0000256" key="1">
    <source>
        <dbReference type="SAM" id="MobiDB-lite"/>
    </source>
</evidence>
<feature type="compositionally biased region" description="Low complexity" evidence="1">
    <location>
        <begin position="431"/>
        <end position="440"/>
    </location>
</feature>
<dbReference type="AlphaFoldDB" id="A0A836CIU0"/>
<gene>
    <name evidence="2" type="ORF">JKP88DRAFT_267935</name>
</gene>
<feature type="region of interest" description="Disordered" evidence="1">
    <location>
        <begin position="545"/>
        <end position="579"/>
    </location>
</feature>
<feature type="region of interest" description="Disordered" evidence="1">
    <location>
        <begin position="422"/>
        <end position="517"/>
    </location>
</feature>
<feature type="region of interest" description="Disordered" evidence="1">
    <location>
        <begin position="595"/>
        <end position="614"/>
    </location>
</feature>
<feature type="compositionally biased region" description="Low complexity" evidence="1">
    <location>
        <begin position="472"/>
        <end position="482"/>
    </location>
</feature>